<evidence type="ECO:0000313" key="2">
    <source>
        <dbReference type="EMBL" id="MST83076.1"/>
    </source>
</evidence>
<organism evidence="2 3">
    <name type="scientific">Bilifractor porci</name>
    <dbReference type="NCBI Taxonomy" id="2606636"/>
    <lineage>
        <taxon>Bacteria</taxon>
        <taxon>Bacillati</taxon>
        <taxon>Bacillota</taxon>
        <taxon>Clostridia</taxon>
        <taxon>Lachnospirales</taxon>
        <taxon>Lachnospiraceae</taxon>
        <taxon>Bilifractor</taxon>
    </lineage>
</organism>
<dbReference type="NCBIfam" id="NF033903">
    <property type="entry name" value="VaFE_rpt"/>
    <property type="match status" value="3"/>
</dbReference>
<feature type="domain" description="T-Q ester bond containing" evidence="1">
    <location>
        <begin position="277"/>
        <end position="384"/>
    </location>
</feature>
<dbReference type="AlphaFoldDB" id="A0A7X2PB03"/>
<feature type="domain" description="T-Q ester bond containing" evidence="1">
    <location>
        <begin position="214"/>
        <end position="251"/>
    </location>
</feature>
<proteinExistence type="predicted"/>
<feature type="domain" description="T-Q ester bond containing" evidence="1">
    <location>
        <begin position="170"/>
        <end position="212"/>
    </location>
</feature>
<evidence type="ECO:0000259" key="1">
    <source>
        <dbReference type="Pfam" id="PF18202"/>
    </source>
</evidence>
<gene>
    <name evidence="2" type="ORF">FYJ60_12300</name>
</gene>
<protein>
    <submittedName>
        <fullName evidence="2">VaFE repeat-containing surface-anchored protein</fullName>
    </submittedName>
</protein>
<evidence type="ECO:0000313" key="3">
    <source>
        <dbReference type="Proteomes" id="UP000466864"/>
    </source>
</evidence>
<keyword evidence="3" id="KW-1185">Reference proteome</keyword>
<comment type="caution">
    <text evidence="2">The sequence shown here is derived from an EMBL/GenBank/DDBJ whole genome shotgun (WGS) entry which is preliminary data.</text>
</comment>
<accession>A0A7X2PB03</accession>
<dbReference type="InterPro" id="IPR041100">
    <property type="entry name" value="TQ"/>
</dbReference>
<dbReference type="RefSeq" id="WP_154458980.1">
    <property type="nucleotide sequence ID" value="NZ_VUMV01000016.1"/>
</dbReference>
<dbReference type="EMBL" id="VUMV01000016">
    <property type="protein sequence ID" value="MST83076.1"/>
    <property type="molecule type" value="Genomic_DNA"/>
</dbReference>
<name>A0A7X2PB03_9FIRM</name>
<reference evidence="2 3" key="1">
    <citation type="submission" date="2019-08" db="EMBL/GenBank/DDBJ databases">
        <title>In-depth cultivation of the pig gut microbiome towards novel bacterial diversity and tailored functional studies.</title>
        <authorList>
            <person name="Wylensek D."/>
            <person name="Hitch T.C.A."/>
            <person name="Clavel T."/>
        </authorList>
    </citation>
    <scope>NUCLEOTIDE SEQUENCE [LARGE SCALE GENOMIC DNA]</scope>
    <source>
        <strain evidence="2 3">Oil+RF-744-WCA-WT-13</strain>
    </source>
</reference>
<dbReference type="Proteomes" id="UP000466864">
    <property type="component" value="Unassembled WGS sequence"/>
</dbReference>
<sequence>MGNGCFPVTCQVPSVSAAMLGTHAGKASADTQQVYLSALQVYLSCISGISVRMGSLFVLDLPMDCDGSKYICPHIPLSFTGRAGVFRRVLLPAPGRGQFVHPFRKKAANRGLSSFWQDSGKREGDIHTAEPCRILPKKTGRETNPKNTWQGPDGRLSADCGQNDCISGRKVTFTVDASELAGQTLVAFEKFTNEGREIFVHEDLEDLLQTIKIPKIGTTAKAGELDETAFYNEDGTPKEITITDTVSYENLWTKGLLGKLQEEGLTITDNGNVIASDHAPVYDINETGEYTMTGKLMDKATGKALTDVNGNDYETSVHFVPDAGNGTVDLTFTMNVADFIDKDGRCILDSKSIIVFEDLYQVPEDGETSEDNHTAVHHDIDDDQGQDVMAHHDITEKPQTDYIPSIHTNATDSVTGNHNGVVDGKDYIIDEVSYEKLQKGTT</sequence>
<dbReference type="Gene3D" id="2.60.40.3930">
    <property type="match status" value="2"/>
</dbReference>
<feature type="domain" description="T-Q ester bond containing" evidence="1">
    <location>
        <begin position="404"/>
        <end position="441"/>
    </location>
</feature>
<dbReference type="Pfam" id="PF18202">
    <property type="entry name" value="TQ"/>
    <property type="match status" value="4"/>
</dbReference>